<gene>
    <name evidence="1" type="ORF">HMPREF0179_05261</name>
</gene>
<reference evidence="1 2" key="1">
    <citation type="submission" date="2010-10" db="EMBL/GenBank/DDBJ databases">
        <authorList>
            <consortium name="The Broad Institute Genome Sequencing Platform"/>
            <person name="Ward D."/>
            <person name="Earl A."/>
            <person name="Feldgarden M."/>
            <person name="Young S.K."/>
            <person name="Gargeya S."/>
            <person name="Zeng Q."/>
            <person name="Alvarado L."/>
            <person name="Berlin A."/>
            <person name="Bochicchio J."/>
            <person name="Chapman S.B."/>
            <person name="Chen Z."/>
            <person name="Freedman E."/>
            <person name="Gellesch M."/>
            <person name="Goldberg J."/>
            <person name="Griggs A."/>
            <person name="Gujja S."/>
            <person name="Heilman E."/>
            <person name="Heiman D."/>
            <person name="Howarth C."/>
            <person name="Mehta T."/>
            <person name="Neiman D."/>
            <person name="Pearson M."/>
            <person name="Roberts A."/>
            <person name="Saif S."/>
            <person name="Shea T."/>
            <person name="Shenoy N."/>
            <person name="Sisk P."/>
            <person name="Stolte C."/>
            <person name="Sykes S."/>
            <person name="White J."/>
            <person name="Yandava C."/>
            <person name="Allen-Vercoe E."/>
            <person name="Sibley C."/>
            <person name="Ambrose C.E."/>
            <person name="Strauss J."/>
            <person name="Daigneault M."/>
            <person name="Haas B."/>
            <person name="Nusbaum C."/>
            <person name="Birren B."/>
        </authorList>
    </citation>
    <scope>NUCLEOTIDE SEQUENCE [LARGE SCALE GENOMIC DNA]</scope>
    <source>
        <strain evidence="1 2">3_1_6</strain>
    </source>
</reference>
<protein>
    <submittedName>
        <fullName evidence="1">Uncharacterized protein</fullName>
    </submittedName>
</protein>
<keyword evidence="2" id="KW-1185">Reference proteome</keyword>
<dbReference type="AlphaFoldDB" id="S2LKH6"/>
<evidence type="ECO:0000313" key="1">
    <source>
        <dbReference type="EMBL" id="EPC05739.1"/>
    </source>
</evidence>
<accession>S2LKH6</accession>
<dbReference type="Proteomes" id="UP000006034">
    <property type="component" value="Unassembled WGS sequence"/>
</dbReference>
<dbReference type="STRING" id="563192.HMPREF0179_05261"/>
<evidence type="ECO:0000313" key="2">
    <source>
        <dbReference type="Proteomes" id="UP000006034"/>
    </source>
</evidence>
<name>S2LKH6_BILW3</name>
<reference evidence="1 2" key="2">
    <citation type="submission" date="2013-04" db="EMBL/GenBank/DDBJ databases">
        <title>The Genome Sequence of Bilophila wadsworthia 3_1_6.</title>
        <authorList>
            <consortium name="The Broad Institute Genomics Platform"/>
            <person name="Earl A."/>
            <person name="Ward D."/>
            <person name="Feldgarden M."/>
            <person name="Gevers D."/>
            <person name="Sibley C."/>
            <person name="Strauss J."/>
            <person name="Allen-Vercoe E."/>
            <person name="Walker B."/>
            <person name="Young S."/>
            <person name="Zeng Q."/>
            <person name="Gargeya S."/>
            <person name="Fitzgerald M."/>
            <person name="Haas B."/>
            <person name="Abouelleil A."/>
            <person name="Allen A.W."/>
            <person name="Alvarado L."/>
            <person name="Arachchi H.M."/>
            <person name="Berlin A.M."/>
            <person name="Chapman S.B."/>
            <person name="Gainer-Dewar J."/>
            <person name="Goldberg J."/>
            <person name="Griggs A."/>
            <person name="Gujja S."/>
            <person name="Hansen M."/>
            <person name="Howarth C."/>
            <person name="Imamovic A."/>
            <person name="Ireland A."/>
            <person name="Larimer J."/>
            <person name="McCowan C."/>
            <person name="Murphy C."/>
            <person name="Pearson M."/>
            <person name="Poon T.W."/>
            <person name="Priest M."/>
            <person name="Roberts A."/>
            <person name="Saif S."/>
            <person name="Shea T."/>
            <person name="Sisk P."/>
            <person name="Sykes S."/>
            <person name="Wortman J."/>
            <person name="Nusbaum C."/>
            <person name="Birren B."/>
        </authorList>
    </citation>
    <scope>NUCLEOTIDE SEQUENCE [LARGE SCALE GENOMIC DNA]</scope>
    <source>
        <strain evidence="1 2">3_1_6</strain>
    </source>
</reference>
<proteinExistence type="predicted"/>
<dbReference type="EMBL" id="ADCP02000002">
    <property type="protein sequence ID" value="EPC05739.1"/>
    <property type="molecule type" value="Genomic_DNA"/>
</dbReference>
<dbReference type="HOGENOM" id="CLU_3150014_0_0_7"/>
<organism evidence="1 2">
    <name type="scientific">Bilophila wadsworthia (strain 3_1_6)</name>
    <dbReference type="NCBI Taxonomy" id="563192"/>
    <lineage>
        <taxon>Bacteria</taxon>
        <taxon>Pseudomonadati</taxon>
        <taxon>Thermodesulfobacteriota</taxon>
        <taxon>Desulfovibrionia</taxon>
        <taxon>Desulfovibrionales</taxon>
        <taxon>Desulfovibrionaceae</taxon>
        <taxon>Bilophila</taxon>
    </lineage>
</organism>
<comment type="caution">
    <text evidence="1">The sequence shown here is derived from an EMBL/GenBank/DDBJ whole genome shotgun (WGS) entry which is preliminary data.</text>
</comment>
<sequence length="48" mass="5569">MKHSYFPEQNHNDARTSTFAYFRAKLHKQGLNVRPSDAPRNGAGEYLF</sequence>